<evidence type="ECO:0000313" key="2">
    <source>
        <dbReference type="Proteomes" id="UP000243904"/>
    </source>
</evidence>
<dbReference type="Proteomes" id="UP000243904">
    <property type="component" value="Chromosome I"/>
</dbReference>
<accession>A0A1H2ALW8</accession>
<dbReference type="EMBL" id="LT629750">
    <property type="protein sequence ID" value="SDT46920.1"/>
    <property type="molecule type" value="Genomic_DNA"/>
</dbReference>
<evidence type="ECO:0000313" key="1">
    <source>
        <dbReference type="EMBL" id="SDT46920.1"/>
    </source>
</evidence>
<name>A0A1H2ALW8_9BRAD</name>
<dbReference type="AlphaFoldDB" id="A0A1H2ALW8"/>
<organism evidence="1 2">
    <name type="scientific">Bradyrhizobium canariense</name>
    <dbReference type="NCBI Taxonomy" id="255045"/>
    <lineage>
        <taxon>Bacteria</taxon>
        <taxon>Pseudomonadati</taxon>
        <taxon>Pseudomonadota</taxon>
        <taxon>Alphaproteobacteria</taxon>
        <taxon>Hyphomicrobiales</taxon>
        <taxon>Nitrobacteraceae</taxon>
        <taxon>Bradyrhizobium</taxon>
    </lineage>
</organism>
<keyword evidence="2" id="KW-1185">Reference proteome</keyword>
<protein>
    <submittedName>
        <fullName evidence="1">Uncharacterized protein</fullName>
    </submittedName>
</protein>
<proteinExistence type="predicted"/>
<reference evidence="2" key="1">
    <citation type="submission" date="2016-10" db="EMBL/GenBank/DDBJ databases">
        <authorList>
            <person name="Varghese N."/>
            <person name="Submissions S."/>
        </authorList>
    </citation>
    <scope>NUCLEOTIDE SEQUENCE [LARGE SCALE GENOMIC DNA]</scope>
    <source>
        <strain evidence="2">GAS369</strain>
    </source>
</reference>
<gene>
    <name evidence="1" type="ORF">SAMN05444158_6275</name>
</gene>
<sequence>MIDLAHLAKSHRIVVAGNESIELYLALKRRGFDFGVLASACRTPCGQHAAGLIGGCNSYQAIEAAVVQISRFLNSAANIAISIESRESGLVARVRVKLQQLGFRIEAGARCRESFVLAAHRHEFGQDFGVIQNVA</sequence>